<dbReference type="KEGG" id="proo:MJB10_00600"/>
<dbReference type="EMBL" id="CP130319">
    <property type="protein sequence ID" value="WNR44701.1"/>
    <property type="molecule type" value="Genomic_DNA"/>
</dbReference>
<organism evidence="3 4">
    <name type="scientific">Paenibacillus roseopurpureus</name>
    <dbReference type="NCBI Taxonomy" id="2918901"/>
    <lineage>
        <taxon>Bacteria</taxon>
        <taxon>Bacillati</taxon>
        <taxon>Bacillota</taxon>
        <taxon>Bacilli</taxon>
        <taxon>Bacillales</taxon>
        <taxon>Paenibacillaceae</taxon>
        <taxon>Paenibacillus</taxon>
    </lineage>
</organism>
<dbReference type="InterPro" id="IPR036116">
    <property type="entry name" value="FN3_sf"/>
</dbReference>
<evidence type="ECO:0000313" key="4">
    <source>
        <dbReference type="Proteomes" id="UP001304650"/>
    </source>
</evidence>
<dbReference type="SMART" id="SM00060">
    <property type="entry name" value="FN3"/>
    <property type="match status" value="17"/>
</dbReference>
<dbReference type="Gene3D" id="3.30.1920.20">
    <property type="match status" value="2"/>
</dbReference>
<accession>A0AA96LP50</accession>
<feature type="domain" description="Fibronectin type-III" evidence="2">
    <location>
        <begin position="737"/>
        <end position="826"/>
    </location>
</feature>
<dbReference type="SUPFAM" id="SSF49265">
    <property type="entry name" value="Fibronectin type III"/>
    <property type="match status" value="6"/>
</dbReference>
<protein>
    <recommendedName>
        <fullName evidence="2">Fibronectin type-III domain-containing protein</fullName>
    </recommendedName>
</protein>
<feature type="domain" description="Fibronectin type-III" evidence="2">
    <location>
        <begin position="25"/>
        <end position="109"/>
    </location>
</feature>
<name>A0AA96LP50_9BACL</name>
<dbReference type="InterPro" id="IPR013783">
    <property type="entry name" value="Ig-like_fold"/>
</dbReference>
<dbReference type="InterPro" id="IPR003961">
    <property type="entry name" value="FN3_dom"/>
</dbReference>
<dbReference type="PROSITE" id="PS50853">
    <property type="entry name" value="FN3"/>
    <property type="match status" value="2"/>
</dbReference>
<dbReference type="Proteomes" id="UP001304650">
    <property type="component" value="Chromosome"/>
</dbReference>
<feature type="signal peptide" evidence="1">
    <location>
        <begin position="1"/>
        <end position="18"/>
    </location>
</feature>
<keyword evidence="1" id="KW-0732">Signal</keyword>
<sequence>MSFLFLLQLLFPAASVFATSSSILPPSNVTYQALSADDIKLSWDPVFGANGYKIYEITDGQLLLTGTVTNATYTKNNLAEGSYRYVVSTLSAEGESGPSAPITVTIDYPDMLPPSTLNASIQNGNDIVISWGSAQNAQSYNLYKIDVNGVATLLKSGIDRTFTITRAPEGTYKFAVTSVHTVYGESAQSTIKQIDLVYPIMTAPNNFTASVTNLTDVNLSWDPVSNAMSYKIYQITDGNPVLKSTVSGTTVKYSNVLAGDYSYEVHSYSDRFGESSTGSSVSITVGVVTMLPPSNFAHKIQNGNDIILTWTSAANANSYKIYQIIDGQRVLKSTVTGTTVTYSNMPAGNYTYEIHSVSTRFGESADGSQDSFTLDPIAIVSPSSLSYQLQNINDIILTWDSAVYADSYNVYQVIDGVPVLKSTVTGTTVTFTKMPGGDYSYIVKSISSRFGESTEGSTISFHLESVTMFSPSNVTYQLQNGNDIVLSWPSAANANSYKVYQIVNGQRVLKSSIPGKTVTYTNMPVGDYSYEVHSFSTRFGESADGSQVSFTLSPISMQPPGNLTYTIQNLNDIVLSWDSANLADSYKVYQIVDGTRVLNSTVTDKTVTFTRLPAGNYTYEVHAVSSRFGESVEGSQLSVTLEAVIMNAPANFSYTINDVNTVVLKWDAAPNATGYKVYQISGGQEVLKSSLTGTSVSYSDLPAGSYQYKVYAVSNRFGTSPMGTSLTLEVVFPTMQPPTNFTSTITTPSSVTLSWTAVDYATSYKVYQIVGGNKVLKSTVTGTSVSYTSLPPGEYSYVVHSSSSRFGDSAEGSQLSLTLDGVTMQAPTNVTSTITIVTDVTLKWTVATNATKYKIYEVVDGQKVLKNTVSSATASFTGLSAGDHNFMIHSFSTLYGESAEGAAITVSIVYPVITPPSNLVYKIQKGNDIVLTWGTASNADSYNIYELINNQKVLLKSGLFLTTTLTNVAEGMHTYIVQTVNNRFGESQEGSLITVPLQYPNMEAPGNLTTSLANGNDLTLQWNTVPYATAYKVYQIINGQKVLKSTVTNTTVTYPNTAAGALIFEVYSYSDRFGESAAGSQVSLTLDYQEMLAPVNLIYSISNGNNISLKWDAVSYSTSYKVYQVIDGQKVLKRTVTDPNTLFSNMPEGPYTYVVHSYSDRFGESKVGSQVDFNLIFPVMQSPINLVQSITNFVDINLSWKSSTYANSYNVYRVIDNQKVLLTTTTSTSTILNNMPQGNYTIEVHSYSNRFGESPDGSKINFDLIYPVMQAPTNLTYSITKGNDIVLKWDAVTYAGSYKIYKVQDGQKTLVKSVTGISGTFINMPEGPYQYEVNSVNDTFGESPKSAAIQFNLVWPIVQPPVLKDTVYNANNVTLTWNAVTWANEYRVYHVLGETRELLYKGTDLTYPIYNLTQDAHSYEVTAFSTRFGESAASNRVTESIVYPTMQPPVAALNLVTATSARITWNFITYANGYNVYEIIDGKPVLLINNLNNLSYTVSNLSNADHKYYVTSLSNSFGESTPSNTVVAKLILDTVPPVTTAQASTDWSNQSQQVSLTATDNDSGVYKTYYSIDDQVFIEGTSILVADDGTHKITFYSVDKAGNIETAKSIWVKVDKTKPVTRSNAPTEWSKEAVAVKLIATDSGSGVAKTFYAVNGTDFVEGTSFVVDKEGVNQISFYSVDAVGNVESAKTAEVKIDRNSTDYKLCCSN</sequence>
<dbReference type="CDD" id="cd00063">
    <property type="entry name" value="FN3"/>
    <property type="match status" value="3"/>
</dbReference>
<evidence type="ECO:0000259" key="2">
    <source>
        <dbReference type="PROSITE" id="PS50853"/>
    </source>
</evidence>
<reference evidence="3" key="1">
    <citation type="submission" date="2022-02" db="EMBL/GenBank/DDBJ databases">
        <title>Paenibacillus sp. MBLB1832 Whole Genome Shotgun Sequencing.</title>
        <authorList>
            <person name="Hwang C.Y."/>
            <person name="Cho E.-S."/>
            <person name="Seo M.-J."/>
        </authorList>
    </citation>
    <scope>NUCLEOTIDE SEQUENCE</scope>
    <source>
        <strain evidence="3">MBLB1832</strain>
    </source>
</reference>
<dbReference type="RefSeq" id="WP_314800490.1">
    <property type="nucleotide sequence ID" value="NZ_CP130319.1"/>
</dbReference>
<dbReference type="NCBIfam" id="NF047446">
    <property type="entry name" value="barrel_OmpL47"/>
    <property type="match status" value="2"/>
</dbReference>
<gene>
    <name evidence="3" type="ORF">MJB10_00600</name>
</gene>
<proteinExistence type="predicted"/>
<keyword evidence="4" id="KW-1185">Reference proteome</keyword>
<dbReference type="PANTHER" id="PTHR47135:SF1">
    <property type="entry name" value="FIBRONECTIN TYPE III DOMAIN-CONTAINING PROTEIN 7"/>
    <property type="match status" value="1"/>
</dbReference>
<evidence type="ECO:0000313" key="3">
    <source>
        <dbReference type="EMBL" id="WNR44701.1"/>
    </source>
</evidence>
<dbReference type="InterPro" id="IPR058094">
    <property type="entry name" value="Ig-like_OmpL47-like"/>
</dbReference>
<dbReference type="PANTHER" id="PTHR47135">
    <property type="entry name" value="FIBRONECTIN TYPE III DOMAIN-CONTAINING PROTEIN 7"/>
    <property type="match status" value="1"/>
</dbReference>
<feature type="chain" id="PRO_5041691446" description="Fibronectin type-III domain-containing protein" evidence="1">
    <location>
        <begin position="19"/>
        <end position="1709"/>
    </location>
</feature>
<evidence type="ECO:0000256" key="1">
    <source>
        <dbReference type="SAM" id="SignalP"/>
    </source>
</evidence>
<dbReference type="Gene3D" id="2.60.40.10">
    <property type="entry name" value="Immunoglobulins"/>
    <property type="match status" value="16"/>
</dbReference>